<sequence>MKSIDIMIQEHENIRRMLKVIRKYSYKVLLNEEIDYNDFYKIIDFIRNYSDKHHHMKEEKVLFKIMKENLPQFAKNGPITGMLIEHDIARLYILNLEKALGEYKEGNDEKRLDIIANSISYADLLNRHIDKENTALYKFAEKLLPCDSKNKIDEQSEEIEKSANKKGTQDKYLKLLKELEDKISLRE</sequence>
<dbReference type="Proteomes" id="UP001142078">
    <property type="component" value="Unassembled WGS sequence"/>
</dbReference>
<gene>
    <name evidence="2" type="ORF">NSA23_05620</name>
</gene>
<dbReference type="AlphaFoldDB" id="A0A9X2MGI6"/>
<organism evidence="2 3">
    <name type="scientific">Anaerosalibacter massiliensis</name>
    <dbReference type="NCBI Taxonomy" id="1347392"/>
    <lineage>
        <taxon>Bacteria</taxon>
        <taxon>Bacillati</taxon>
        <taxon>Bacillota</taxon>
        <taxon>Tissierellia</taxon>
        <taxon>Tissierellales</taxon>
        <taxon>Sporanaerobacteraceae</taxon>
        <taxon>Anaerosalibacter</taxon>
    </lineage>
</organism>
<evidence type="ECO:0000313" key="2">
    <source>
        <dbReference type="EMBL" id="MCR2043595.1"/>
    </source>
</evidence>
<keyword evidence="3" id="KW-1185">Reference proteome</keyword>
<dbReference type="OrthoDB" id="9785474at2"/>
<feature type="domain" description="Hemerythrin-like" evidence="1">
    <location>
        <begin position="4"/>
        <end position="139"/>
    </location>
</feature>
<comment type="caution">
    <text evidence="2">The sequence shown here is derived from an EMBL/GenBank/DDBJ whole genome shotgun (WGS) entry which is preliminary data.</text>
</comment>
<dbReference type="EMBL" id="JANJZL010000003">
    <property type="protein sequence ID" value="MCR2043595.1"/>
    <property type="molecule type" value="Genomic_DNA"/>
</dbReference>
<proteinExistence type="predicted"/>
<protein>
    <submittedName>
        <fullName evidence="2">Hemerythrin domain-containing protein</fullName>
    </submittedName>
</protein>
<dbReference type="PANTHER" id="PTHR39966">
    <property type="entry name" value="BLL2471 PROTEIN-RELATED"/>
    <property type="match status" value="1"/>
</dbReference>
<dbReference type="RefSeq" id="WP_042680513.1">
    <property type="nucleotide sequence ID" value="NZ_CABKTM010000019.1"/>
</dbReference>
<dbReference type="CDD" id="cd12108">
    <property type="entry name" value="Hr-like"/>
    <property type="match status" value="1"/>
</dbReference>
<reference evidence="2" key="1">
    <citation type="submission" date="2022-07" db="EMBL/GenBank/DDBJ databases">
        <title>Enhanced cultured diversity of the mouse gut microbiota enables custom-made synthetic communities.</title>
        <authorList>
            <person name="Afrizal A."/>
        </authorList>
    </citation>
    <scope>NUCLEOTIDE SEQUENCE</scope>
    <source>
        <strain evidence="2">DSM 29482</strain>
    </source>
</reference>
<dbReference type="InterPro" id="IPR012312">
    <property type="entry name" value="Hemerythrin-like"/>
</dbReference>
<evidence type="ECO:0000313" key="3">
    <source>
        <dbReference type="Proteomes" id="UP001142078"/>
    </source>
</evidence>
<dbReference type="Pfam" id="PF01814">
    <property type="entry name" value="Hemerythrin"/>
    <property type="match status" value="1"/>
</dbReference>
<dbReference type="GO" id="GO:0005886">
    <property type="term" value="C:plasma membrane"/>
    <property type="evidence" value="ECO:0007669"/>
    <property type="project" value="TreeGrafter"/>
</dbReference>
<dbReference type="PANTHER" id="PTHR39966:SF1">
    <property type="entry name" value="HEMERYTHRIN-LIKE DOMAIN-CONTAINING PROTEIN"/>
    <property type="match status" value="1"/>
</dbReference>
<evidence type="ECO:0000259" key="1">
    <source>
        <dbReference type="Pfam" id="PF01814"/>
    </source>
</evidence>
<dbReference type="Gene3D" id="1.20.120.520">
    <property type="entry name" value="nmb1532 protein domain like"/>
    <property type="match status" value="1"/>
</dbReference>
<accession>A0A9X2MGI6</accession>
<name>A0A9X2MGI6_9FIRM</name>